<evidence type="ECO:0000313" key="3">
    <source>
        <dbReference type="Proteomes" id="UP000187941"/>
    </source>
</evidence>
<reference evidence="2 3" key="1">
    <citation type="submission" date="2016-01" db="EMBL/GenBank/DDBJ databases">
        <authorList>
            <person name="Oliw E.H."/>
        </authorList>
    </citation>
    <scope>NUCLEOTIDE SEQUENCE [LARGE SCALE GENOMIC DNA]</scope>
    <source>
        <strain evidence="2 3">DY10</strain>
    </source>
</reference>
<proteinExistence type="predicted"/>
<dbReference type="RefSeq" id="WP_077131241.1">
    <property type="nucleotide sequence ID" value="NZ_CP014263.1"/>
</dbReference>
<keyword evidence="3" id="KW-1185">Reference proteome</keyword>
<dbReference type="Proteomes" id="UP000187941">
    <property type="component" value="Chromosome"/>
</dbReference>
<protein>
    <recommendedName>
        <fullName evidence="4">Transporter</fullName>
    </recommendedName>
</protein>
<dbReference type="PROSITE" id="PS51257">
    <property type="entry name" value="PROKAR_LIPOPROTEIN"/>
    <property type="match status" value="1"/>
</dbReference>
<feature type="chain" id="PRO_5012930372" description="Transporter" evidence="1">
    <location>
        <begin position="20"/>
        <end position="303"/>
    </location>
</feature>
<feature type="signal peptide" evidence="1">
    <location>
        <begin position="1"/>
        <end position="19"/>
    </location>
</feature>
<dbReference type="EMBL" id="CP014263">
    <property type="protein sequence ID" value="AQG79807.1"/>
    <property type="molecule type" value="Genomic_DNA"/>
</dbReference>
<keyword evidence="1" id="KW-0732">Signal</keyword>
<dbReference type="KEGG" id="smon:AWR27_11015"/>
<dbReference type="STRING" id="1178516.AWR27_11015"/>
<sequence>MKKYVFFLFLTLSALSTLACDICGCGNGSSFFGILPQGHRRFLGVRYRYASFDSHIGSLNLQTREQFRTAELWGRFYPTKRLQVLGFVPYQFGQQTMLKTGSVTPLQGLGDVSAMAQYNLLNTFMQDSAARTIDHNLLIGGGVKLPTGRYRYDANSNAEVANPNFQLGTGSVDYLFTAIHTVRYKQWGLNTDLSYRLAGTNSNGYRFGNRLTGSLSAFYLSSVGPKAIMPNVGVFVEQAQRDRQHGIQNSRTGGYATYLSAGTEVYLNKLSLGVSYRHPLAQKLANGEIRANAQLSTHLTFLF</sequence>
<organism evidence="2 3">
    <name type="scientific">Spirosoma montaniterrae</name>
    <dbReference type="NCBI Taxonomy" id="1178516"/>
    <lineage>
        <taxon>Bacteria</taxon>
        <taxon>Pseudomonadati</taxon>
        <taxon>Bacteroidota</taxon>
        <taxon>Cytophagia</taxon>
        <taxon>Cytophagales</taxon>
        <taxon>Cytophagaceae</taxon>
        <taxon>Spirosoma</taxon>
    </lineage>
</organism>
<accession>A0A1P9WWN8</accession>
<dbReference type="AlphaFoldDB" id="A0A1P9WWN8"/>
<gene>
    <name evidence="2" type="ORF">AWR27_11015</name>
</gene>
<name>A0A1P9WWN8_9BACT</name>
<dbReference type="OrthoDB" id="1405967at2"/>
<evidence type="ECO:0000256" key="1">
    <source>
        <dbReference type="SAM" id="SignalP"/>
    </source>
</evidence>
<evidence type="ECO:0008006" key="4">
    <source>
        <dbReference type="Google" id="ProtNLM"/>
    </source>
</evidence>
<evidence type="ECO:0000313" key="2">
    <source>
        <dbReference type="EMBL" id="AQG79807.1"/>
    </source>
</evidence>